<dbReference type="SUPFAM" id="SSF49464">
    <property type="entry name" value="Carboxypeptidase regulatory domain-like"/>
    <property type="match status" value="1"/>
</dbReference>
<dbReference type="Pfam" id="PF18939">
    <property type="entry name" value="DUF5686"/>
    <property type="match status" value="1"/>
</dbReference>
<dbReference type="InterPro" id="IPR043741">
    <property type="entry name" value="DUF5686"/>
</dbReference>
<dbReference type="Pfam" id="PF13715">
    <property type="entry name" value="CarbopepD_reg_2"/>
    <property type="match status" value="1"/>
</dbReference>
<sequence>MKLKLFIPFLILGLWSSMAQTKVSGHVFDENDVPIPFANVLFKGSTQGTITNEDGKFYLESDENWETLIISFVGFEMLEIPLTKRVNYDLKYILKEEASSLDEVVIVTGKQSKKASENPAIRILKKIWERKRHNGLSQFKQYEYDQYEKVEFDLNTIDSALIKSKLFKGMEFVFEEVDTSNVTGKTYLPIFLNESVKKISGDNTINKEREDLLGNKNSGFSNNQVIIDFIDDLYSEYNVYDNYLKFFDKSFVSPLSRTGIQTYNYVLSDSAYIGDKWCYNIIYYPRRKNELTFKGDFWVNDSTYAIKEINLQASKSANINWVKEIYIEQEFEVLNDSVFLIERDYFLSDFAFNKKEMSRGVYGKRTTIYDNYKFDQPKNPDFYDKDVYHYDADVYNREDDFWETNRLEALNKDEKGVYKMLDTLKTVKKFKRLYNIGSILASGYIEFPSIKFDYGPIFSTFGYNEVEGVRIRTGGRTYFGQNDLWRLEGFLAYGFKDDKVKHGISGKWLLDKRSRFTIFGGHRRDIEQIGASLTSSSDVLGRSLASSAVIGTSTNDKLSNINLTSFGFSVEPLRNFEIRMDGSVRKLSSASPTFSLDYNDPNSPTGISSEIQQYESRLSLSYYPKRQMTGFGVERRNKNDNFATLFAQVSQGYRNLFNSDFDYTKVQFSYIQPWQLGGFGRLTTSVELGKTFGEVPLGLLSVVPGNQSYFSIYNTFPQLDFYEFVTDTYSSLHIEHNFNGRIFSRIPFLKKYNLRAIAGIRGVWGELSDENIALNTTNNPVQIPLVAPDSRIYYEYSFGIANIFKVLRLDFNFRGNYLDRPNARPFGVTGSFGFYF</sequence>
<dbReference type="EMBL" id="JASDDK010000006">
    <property type="protein sequence ID" value="MDN3493892.1"/>
    <property type="molecule type" value="Genomic_DNA"/>
</dbReference>
<evidence type="ECO:0000313" key="2">
    <source>
        <dbReference type="EMBL" id="MDN3493892.1"/>
    </source>
</evidence>
<dbReference type="InterPro" id="IPR008969">
    <property type="entry name" value="CarboxyPept-like_regulatory"/>
</dbReference>
<reference evidence="2 3" key="1">
    <citation type="journal article" date="2023" name="Int. J. Syst. Evol. Microbiol.">
        <title>Winogradskyella bathintestinalis sp. nov., isolated from the intestine of the deep-sea loosejaw dragonfish, Malacosteus niger.</title>
        <authorList>
            <person name="Uniacke-Lowe S."/>
            <person name="Johnson C.N."/>
            <person name="Stanton C."/>
            <person name="Hill C."/>
            <person name="Ross P."/>
        </authorList>
    </citation>
    <scope>NUCLEOTIDE SEQUENCE [LARGE SCALE GENOMIC DNA]</scope>
    <source>
        <strain evidence="2 3">APC 3343</strain>
    </source>
</reference>
<evidence type="ECO:0000313" key="3">
    <source>
        <dbReference type="Proteomes" id="UP001231197"/>
    </source>
</evidence>
<dbReference type="Proteomes" id="UP001231197">
    <property type="component" value="Unassembled WGS sequence"/>
</dbReference>
<proteinExistence type="predicted"/>
<feature type="signal peptide" evidence="1">
    <location>
        <begin position="1"/>
        <end position="19"/>
    </location>
</feature>
<name>A0ABT7ZY04_9FLAO</name>
<gene>
    <name evidence="2" type="ORF">QMA06_14290</name>
</gene>
<protein>
    <submittedName>
        <fullName evidence="2">DUF5686 family protein</fullName>
    </submittedName>
</protein>
<comment type="caution">
    <text evidence="2">The sequence shown here is derived from an EMBL/GenBank/DDBJ whole genome shotgun (WGS) entry which is preliminary data.</text>
</comment>
<dbReference type="RefSeq" id="WP_290207575.1">
    <property type="nucleotide sequence ID" value="NZ_JASDDK010000006.1"/>
</dbReference>
<keyword evidence="1" id="KW-0732">Signal</keyword>
<accession>A0ABT7ZY04</accession>
<dbReference type="Gene3D" id="2.60.40.1120">
    <property type="entry name" value="Carboxypeptidase-like, regulatory domain"/>
    <property type="match status" value="1"/>
</dbReference>
<evidence type="ECO:0000256" key="1">
    <source>
        <dbReference type="SAM" id="SignalP"/>
    </source>
</evidence>
<organism evidence="2 3">
    <name type="scientific">Winogradskyella bathintestinalis</name>
    <dbReference type="NCBI Taxonomy" id="3035208"/>
    <lineage>
        <taxon>Bacteria</taxon>
        <taxon>Pseudomonadati</taxon>
        <taxon>Bacteroidota</taxon>
        <taxon>Flavobacteriia</taxon>
        <taxon>Flavobacteriales</taxon>
        <taxon>Flavobacteriaceae</taxon>
        <taxon>Winogradskyella</taxon>
    </lineage>
</organism>
<feature type="chain" id="PRO_5046823538" evidence="1">
    <location>
        <begin position="20"/>
        <end position="836"/>
    </location>
</feature>
<keyword evidence="3" id="KW-1185">Reference proteome</keyword>